<evidence type="ECO:0000259" key="8">
    <source>
        <dbReference type="Pfam" id="PF00171"/>
    </source>
</evidence>
<proteinExistence type="inferred from homology"/>
<evidence type="ECO:0000256" key="1">
    <source>
        <dbReference type="ARBA" id="ARBA00009986"/>
    </source>
</evidence>
<comment type="similarity">
    <text evidence="1 4 7">Belongs to the aldehyde dehydrogenase family.</text>
</comment>
<dbReference type="InterPro" id="IPR029510">
    <property type="entry name" value="Ald_DH_CS_GLU"/>
</dbReference>
<dbReference type="RefSeq" id="WP_188958396.1">
    <property type="nucleotide sequence ID" value="NZ_BMIB01000006.1"/>
</dbReference>
<dbReference type="Pfam" id="PF00171">
    <property type="entry name" value="Aldedh"/>
    <property type="match status" value="1"/>
</dbReference>
<dbReference type="InterPro" id="IPR015590">
    <property type="entry name" value="Aldehyde_DH_dom"/>
</dbReference>
<dbReference type="SUPFAM" id="SSF53720">
    <property type="entry name" value="ALDH-like"/>
    <property type="match status" value="1"/>
</dbReference>
<dbReference type="GO" id="GO:0005737">
    <property type="term" value="C:cytoplasm"/>
    <property type="evidence" value="ECO:0007669"/>
    <property type="project" value="TreeGrafter"/>
</dbReference>
<evidence type="ECO:0000313" key="10">
    <source>
        <dbReference type="Proteomes" id="UP000627292"/>
    </source>
</evidence>
<feature type="active site" evidence="5">
    <location>
        <position position="244"/>
    </location>
</feature>
<dbReference type="InterPro" id="IPR016160">
    <property type="entry name" value="Ald_DH_CS_CYS"/>
</dbReference>
<dbReference type="InterPro" id="IPR016161">
    <property type="entry name" value="Ald_DH/histidinol_DH"/>
</dbReference>
<organism evidence="9 10">
    <name type="scientific">Filimonas zeae</name>
    <dbReference type="NCBI Taxonomy" id="1737353"/>
    <lineage>
        <taxon>Bacteria</taxon>
        <taxon>Pseudomonadati</taxon>
        <taxon>Bacteroidota</taxon>
        <taxon>Chitinophagia</taxon>
        <taxon>Chitinophagales</taxon>
        <taxon>Chitinophagaceae</taxon>
        <taxon>Filimonas</taxon>
    </lineage>
</organism>
<evidence type="ECO:0000256" key="7">
    <source>
        <dbReference type="RuleBase" id="RU003345"/>
    </source>
</evidence>
<dbReference type="GO" id="GO:0004029">
    <property type="term" value="F:aldehyde dehydrogenase (NAD+) activity"/>
    <property type="evidence" value="ECO:0007669"/>
    <property type="project" value="TreeGrafter"/>
</dbReference>
<accession>A0A917J3X6</accession>
<dbReference type="PANTHER" id="PTHR43570">
    <property type="entry name" value="ALDEHYDE DEHYDROGENASE"/>
    <property type="match status" value="1"/>
</dbReference>
<protein>
    <recommendedName>
        <fullName evidence="4">Aldehyde dehydrogenase</fullName>
    </recommendedName>
</protein>
<evidence type="ECO:0000313" key="9">
    <source>
        <dbReference type="EMBL" id="GGH81263.1"/>
    </source>
</evidence>
<keyword evidence="2 4" id="KW-0560">Oxidoreductase</keyword>
<dbReference type="PROSITE" id="PS00070">
    <property type="entry name" value="ALDEHYDE_DEHYDR_CYS"/>
    <property type="match status" value="1"/>
</dbReference>
<dbReference type="FunFam" id="3.40.605.10:FF:000004">
    <property type="entry name" value="Aldehyde dehydrogenase"/>
    <property type="match status" value="1"/>
</dbReference>
<dbReference type="Proteomes" id="UP000627292">
    <property type="component" value="Unassembled WGS sequence"/>
</dbReference>
<name>A0A917J3X6_9BACT</name>
<dbReference type="InterPro" id="IPR016163">
    <property type="entry name" value="Ald_DH_C"/>
</dbReference>
<reference evidence="9" key="2">
    <citation type="submission" date="2020-09" db="EMBL/GenBank/DDBJ databases">
        <authorList>
            <person name="Sun Q."/>
            <person name="Zhou Y."/>
        </authorList>
    </citation>
    <scope>NUCLEOTIDE SEQUENCE</scope>
    <source>
        <strain evidence="9">CGMCC 1.15290</strain>
    </source>
</reference>
<evidence type="ECO:0000256" key="3">
    <source>
        <dbReference type="ARBA" id="ARBA00023027"/>
    </source>
</evidence>
<dbReference type="AlphaFoldDB" id="A0A917J3X6"/>
<keyword evidence="3" id="KW-0520">NAD</keyword>
<gene>
    <name evidence="9" type="ORF">GCM10011379_53390</name>
</gene>
<reference evidence="9" key="1">
    <citation type="journal article" date="2014" name="Int. J. Syst. Evol. Microbiol.">
        <title>Complete genome sequence of Corynebacterium casei LMG S-19264T (=DSM 44701T), isolated from a smear-ripened cheese.</title>
        <authorList>
            <consortium name="US DOE Joint Genome Institute (JGI-PGF)"/>
            <person name="Walter F."/>
            <person name="Albersmeier A."/>
            <person name="Kalinowski J."/>
            <person name="Ruckert C."/>
        </authorList>
    </citation>
    <scope>NUCLEOTIDE SEQUENCE</scope>
    <source>
        <strain evidence="9">CGMCC 1.15290</strain>
    </source>
</reference>
<dbReference type="PIRSF" id="PIRSF036492">
    <property type="entry name" value="ALDH"/>
    <property type="match status" value="1"/>
</dbReference>
<evidence type="ECO:0000256" key="5">
    <source>
        <dbReference type="PIRSR" id="PIRSR036492-1"/>
    </source>
</evidence>
<dbReference type="Gene3D" id="3.40.309.10">
    <property type="entry name" value="Aldehyde Dehydrogenase, Chain A, domain 2"/>
    <property type="match status" value="1"/>
</dbReference>
<evidence type="ECO:0000256" key="2">
    <source>
        <dbReference type="ARBA" id="ARBA00023002"/>
    </source>
</evidence>
<dbReference type="FunFam" id="3.40.309.10:FF:000003">
    <property type="entry name" value="Aldehyde dehydrogenase"/>
    <property type="match status" value="1"/>
</dbReference>
<dbReference type="PANTHER" id="PTHR43570:SF16">
    <property type="entry name" value="ALDEHYDE DEHYDROGENASE TYPE III, ISOFORM Q"/>
    <property type="match status" value="1"/>
</dbReference>
<dbReference type="EMBL" id="BMIB01000006">
    <property type="protein sequence ID" value="GGH81263.1"/>
    <property type="molecule type" value="Genomic_DNA"/>
</dbReference>
<dbReference type="Gene3D" id="3.40.605.10">
    <property type="entry name" value="Aldehyde Dehydrogenase, Chain A, domain 1"/>
    <property type="match status" value="1"/>
</dbReference>
<sequence length="456" mass="50612">MQHASLLYMQQYFNSGATRSLQFRKAQLTKLLQAIRDYEPRICEALYKDLHKSPEEAYTTEIGILYAEIKYMLRHLKNWAKPKRVSTPLALLPSSSKILRDPLGVCLIIAPWNYPFQLLMAPLAGAIAGGNCIVLKPSEIAPHTAALAEEMIKAIFPDNYIHVVQGDGKEVVTTLMNTIRFDHVFFTGSISTGKAIAQQAAGQLIPVTLELGGKSPCIVDETANLKTAAARIIWGKFTNAGQTCVAPDYVLVHASQKTALTNAMQAAIQQYYTSNPLTSYDYGRIINEKRFDTLQSFLQHGTIITGGQTDREQLYIAPTLLEDIQSASPLMQEEIFGPLLPVITYHTKEEALAFIQQHPHPLSLYIFSTNTQTQQYYTQHLAFGGGCINNTLMHLGNPSLPFGGVAGSGMGQYHGKYSFDTFTRPKAVLKTAIWPDPSIKYPPYKGKLGLLKWLLK</sequence>
<comment type="caution">
    <text evidence="9">The sequence shown here is derived from an EMBL/GenBank/DDBJ whole genome shotgun (WGS) entry which is preliminary data.</text>
</comment>
<dbReference type="CDD" id="cd07136">
    <property type="entry name" value="ALDH_YwdH-P39616"/>
    <property type="match status" value="1"/>
</dbReference>
<dbReference type="InterPro" id="IPR012394">
    <property type="entry name" value="Aldehyde_DH_NAD(P)"/>
</dbReference>
<keyword evidence="10" id="KW-1185">Reference proteome</keyword>
<feature type="domain" description="Aldehyde dehydrogenase" evidence="8">
    <location>
        <begin position="15"/>
        <end position="428"/>
    </location>
</feature>
<evidence type="ECO:0000256" key="4">
    <source>
        <dbReference type="PIRNR" id="PIRNR036492"/>
    </source>
</evidence>
<evidence type="ECO:0000256" key="6">
    <source>
        <dbReference type="PROSITE-ProRule" id="PRU10007"/>
    </source>
</evidence>
<dbReference type="PROSITE" id="PS00687">
    <property type="entry name" value="ALDEHYDE_DEHYDR_GLU"/>
    <property type="match status" value="1"/>
</dbReference>
<dbReference type="GO" id="GO:0006081">
    <property type="term" value="P:aldehyde metabolic process"/>
    <property type="evidence" value="ECO:0007669"/>
    <property type="project" value="InterPro"/>
</dbReference>
<feature type="active site" evidence="5 6">
    <location>
        <position position="210"/>
    </location>
</feature>
<dbReference type="InterPro" id="IPR016162">
    <property type="entry name" value="Ald_DH_N"/>
</dbReference>